<evidence type="ECO:0000313" key="1">
    <source>
        <dbReference type="EMBL" id="KYP60830.1"/>
    </source>
</evidence>
<dbReference type="InterPro" id="IPR040256">
    <property type="entry name" value="At4g02000-like"/>
</dbReference>
<dbReference type="Gramene" id="C.cajan_22581.t">
    <property type="protein sequence ID" value="C.cajan_22581.t.cds1"/>
    <property type="gene ID" value="C.cajan_22581"/>
</dbReference>
<sequence length="94" mass="11089">MVKFDINVDRERVMQRGPLMIFDHHLIARPWSPDFMASEAKVDSMLVWVRFPRLDMVFYDERVLLIIALAISKPIKVDLKTLNMTRGKFVLKLD</sequence>
<organism evidence="1 2">
    <name type="scientific">Cajanus cajan</name>
    <name type="common">Pigeon pea</name>
    <name type="synonym">Cajanus indicus</name>
    <dbReference type="NCBI Taxonomy" id="3821"/>
    <lineage>
        <taxon>Eukaryota</taxon>
        <taxon>Viridiplantae</taxon>
        <taxon>Streptophyta</taxon>
        <taxon>Embryophyta</taxon>
        <taxon>Tracheophyta</taxon>
        <taxon>Spermatophyta</taxon>
        <taxon>Magnoliopsida</taxon>
        <taxon>eudicotyledons</taxon>
        <taxon>Gunneridae</taxon>
        <taxon>Pentapetalae</taxon>
        <taxon>rosids</taxon>
        <taxon>fabids</taxon>
        <taxon>Fabales</taxon>
        <taxon>Fabaceae</taxon>
        <taxon>Papilionoideae</taxon>
        <taxon>50 kb inversion clade</taxon>
        <taxon>NPAAA clade</taxon>
        <taxon>indigoferoid/millettioid clade</taxon>
        <taxon>Phaseoleae</taxon>
        <taxon>Cajanus</taxon>
    </lineage>
</organism>
<dbReference type="OMA" id="HINIRHV"/>
<gene>
    <name evidence="1" type="ORF">KK1_023244</name>
</gene>
<accession>A0A151T189</accession>
<evidence type="ECO:0000313" key="2">
    <source>
        <dbReference type="Proteomes" id="UP000075243"/>
    </source>
</evidence>
<dbReference type="EMBL" id="CM003611">
    <property type="protein sequence ID" value="KYP60830.1"/>
    <property type="molecule type" value="Genomic_DNA"/>
</dbReference>
<dbReference type="PANTHER" id="PTHR31286:SF171">
    <property type="entry name" value="CCHC-TYPE DOMAIN-CONTAINING PROTEIN"/>
    <property type="match status" value="1"/>
</dbReference>
<keyword evidence="2" id="KW-1185">Reference proteome</keyword>
<reference evidence="1 2" key="1">
    <citation type="journal article" date="2012" name="Nat. Biotechnol.">
        <title>Draft genome sequence of pigeonpea (Cajanus cajan), an orphan legume crop of resource-poor farmers.</title>
        <authorList>
            <person name="Varshney R.K."/>
            <person name="Chen W."/>
            <person name="Li Y."/>
            <person name="Bharti A.K."/>
            <person name="Saxena R.K."/>
            <person name="Schlueter J.A."/>
            <person name="Donoghue M.T."/>
            <person name="Azam S."/>
            <person name="Fan G."/>
            <person name="Whaley A.M."/>
            <person name="Farmer A.D."/>
            <person name="Sheridan J."/>
            <person name="Iwata A."/>
            <person name="Tuteja R."/>
            <person name="Penmetsa R.V."/>
            <person name="Wu W."/>
            <person name="Upadhyaya H.D."/>
            <person name="Yang S.P."/>
            <person name="Shah T."/>
            <person name="Saxena K.B."/>
            <person name="Michael T."/>
            <person name="McCombie W.R."/>
            <person name="Yang B."/>
            <person name="Zhang G."/>
            <person name="Yang H."/>
            <person name="Wang J."/>
            <person name="Spillane C."/>
            <person name="Cook D.R."/>
            <person name="May G.D."/>
            <person name="Xu X."/>
            <person name="Jackson S.A."/>
        </authorList>
    </citation>
    <scope>NUCLEOTIDE SEQUENCE [LARGE SCALE GENOMIC DNA]</scope>
    <source>
        <strain evidence="2">cv. Asha</strain>
    </source>
</reference>
<proteinExistence type="predicted"/>
<protein>
    <submittedName>
        <fullName evidence="1">Uncharacterized protein</fullName>
    </submittedName>
</protein>
<name>A0A151T189_CAJCA</name>
<dbReference type="AlphaFoldDB" id="A0A151T189"/>
<dbReference type="PANTHER" id="PTHR31286">
    <property type="entry name" value="GLYCINE-RICH CELL WALL STRUCTURAL PROTEIN 1.8-LIKE"/>
    <property type="match status" value="1"/>
</dbReference>
<dbReference type="Proteomes" id="UP000075243">
    <property type="component" value="Chromosome 9"/>
</dbReference>